<dbReference type="InterPro" id="IPR058502">
    <property type="entry name" value="PLL-like_beta-prop"/>
</dbReference>
<gene>
    <name evidence="4" type="ORF">LZC94_39590</name>
</gene>
<keyword evidence="5" id="KW-1185">Reference proteome</keyword>
<feature type="region of interest" description="Disordered" evidence="1">
    <location>
        <begin position="49"/>
        <end position="68"/>
    </location>
</feature>
<dbReference type="PROSITE" id="PS51257">
    <property type="entry name" value="PROKAR_LIPOPROTEIN"/>
    <property type="match status" value="1"/>
</dbReference>
<evidence type="ECO:0000313" key="5">
    <source>
        <dbReference type="Proteomes" id="UP001370348"/>
    </source>
</evidence>
<dbReference type="RefSeq" id="WP_394823536.1">
    <property type="nucleotide sequence ID" value="NZ_CP089984.1"/>
</dbReference>
<feature type="domain" description="PLL-like beta propeller" evidence="3">
    <location>
        <begin position="61"/>
        <end position="335"/>
    </location>
</feature>
<dbReference type="EMBL" id="CP089984">
    <property type="protein sequence ID" value="WXB13920.1"/>
    <property type="molecule type" value="Genomic_DNA"/>
</dbReference>
<dbReference type="SUPFAM" id="SSF89372">
    <property type="entry name" value="Fucose-specific lectin"/>
    <property type="match status" value="2"/>
</dbReference>
<feature type="signal peptide" evidence="2">
    <location>
        <begin position="1"/>
        <end position="34"/>
    </location>
</feature>
<organism evidence="4 5">
    <name type="scientific">Pendulispora albinea</name>
    <dbReference type="NCBI Taxonomy" id="2741071"/>
    <lineage>
        <taxon>Bacteria</taxon>
        <taxon>Pseudomonadati</taxon>
        <taxon>Myxococcota</taxon>
        <taxon>Myxococcia</taxon>
        <taxon>Myxococcales</taxon>
        <taxon>Sorangiineae</taxon>
        <taxon>Pendulisporaceae</taxon>
        <taxon>Pendulispora</taxon>
    </lineage>
</organism>
<evidence type="ECO:0000313" key="4">
    <source>
        <dbReference type="EMBL" id="WXB13920.1"/>
    </source>
</evidence>
<dbReference type="CDD" id="cd22954">
    <property type="entry name" value="PLL_lectin"/>
    <property type="match status" value="1"/>
</dbReference>
<dbReference type="Gene3D" id="2.120.10.70">
    <property type="entry name" value="Fucose-specific lectin"/>
    <property type="match status" value="1"/>
</dbReference>
<proteinExistence type="predicted"/>
<evidence type="ECO:0000256" key="2">
    <source>
        <dbReference type="SAM" id="SignalP"/>
    </source>
</evidence>
<accession>A0ABZ2LXR1</accession>
<evidence type="ECO:0000259" key="3">
    <source>
        <dbReference type="Pfam" id="PF26607"/>
    </source>
</evidence>
<sequence length="393" mass="41616">MDTISNRLMDTWVSLTSLPILACALAGCSADTGAADATNVTDEATTAAIEDDATPNPESDLRPGVVGDPAVSRDALGRLTVFVRGGDDALWYNVQARFGDRWGRWRRLGGRIDANPAVAPNADGRLSVFVRAAGSGALLSITQVAPNAAFGAWVNHRGILTSQPTVGQNLDGSLEVFVRGTDNAVWVLRQREPNGRRFTPWSSLGGQSAGEITVAPNADGRLSLFIRSTTTAKTNLQYSHQVTSKGPYSAWEPLLGELGSLPAAQRGADGRVDAFYIGFNENALWVVPQIAPNDGFRDHFYQGGFFVIDSKIATSQQADGRIFVVARIPDNGLAYRRQGAPGGVLPGAYVSNPAIGNRADGRLAIFGAGPDGQLWVTTQIAPNGTFGPPTVVE</sequence>
<name>A0ABZ2LXR1_9BACT</name>
<keyword evidence="2" id="KW-0732">Signal</keyword>
<reference evidence="4 5" key="1">
    <citation type="submission" date="2021-12" db="EMBL/GenBank/DDBJ databases">
        <title>Discovery of the Pendulisporaceae a myxobacterial family with distinct sporulation behavior and unique specialized metabolism.</title>
        <authorList>
            <person name="Garcia R."/>
            <person name="Popoff A."/>
            <person name="Bader C.D."/>
            <person name="Loehr J."/>
            <person name="Walesch S."/>
            <person name="Walt C."/>
            <person name="Boldt J."/>
            <person name="Bunk B."/>
            <person name="Haeckl F.J.F.P.J."/>
            <person name="Gunesch A.P."/>
            <person name="Birkelbach J."/>
            <person name="Nuebel U."/>
            <person name="Pietschmann T."/>
            <person name="Bach T."/>
            <person name="Mueller R."/>
        </authorList>
    </citation>
    <scope>NUCLEOTIDE SEQUENCE [LARGE SCALE GENOMIC DNA]</scope>
    <source>
        <strain evidence="4 5">MSr11954</strain>
    </source>
</reference>
<protein>
    <recommendedName>
        <fullName evidence="3">PLL-like beta propeller domain-containing protein</fullName>
    </recommendedName>
</protein>
<dbReference type="Pfam" id="PF26607">
    <property type="entry name" value="DUF8189"/>
    <property type="match status" value="1"/>
</dbReference>
<feature type="chain" id="PRO_5046960724" description="PLL-like beta propeller domain-containing protein" evidence="2">
    <location>
        <begin position="35"/>
        <end position="393"/>
    </location>
</feature>
<evidence type="ECO:0000256" key="1">
    <source>
        <dbReference type="SAM" id="MobiDB-lite"/>
    </source>
</evidence>
<dbReference type="Proteomes" id="UP001370348">
    <property type="component" value="Chromosome"/>
</dbReference>